<dbReference type="GO" id="GO:0016787">
    <property type="term" value="F:hydrolase activity"/>
    <property type="evidence" value="ECO:0007669"/>
    <property type="project" value="UniProtKB-KW"/>
</dbReference>
<feature type="domain" description="5'-Nucleotidase C-terminal" evidence="5">
    <location>
        <begin position="327"/>
        <end position="478"/>
    </location>
</feature>
<dbReference type="InterPro" id="IPR008334">
    <property type="entry name" value="5'-Nucleotdase_C"/>
</dbReference>
<keyword evidence="3" id="KW-1133">Transmembrane helix</keyword>
<dbReference type="InterPro" id="IPR004843">
    <property type="entry name" value="Calcineurin-like_PHP"/>
</dbReference>
<dbReference type="Pfam" id="PF00149">
    <property type="entry name" value="Metallophos"/>
    <property type="match status" value="1"/>
</dbReference>
<dbReference type="Gene3D" id="3.60.21.10">
    <property type="match status" value="1"/>
</dbReference>
<accession>A0A369AT59</accession>
<dbReference type="Gene3D" id="3.90.780.10">
    <property type="entry name" value="5'-Nucleotidase, C-terminal domain"/>
    <property type="match status" value="1"/>
</dbReference>
<dbReference type="PANTHER" id="PTHR11575:SF24">
    <property type="entry name" value="5'-NUCLEOTIDASE"/>
    <property type="match status" value="1"/>
</dbReference>
<name>A0A369AT59_9FIRM</name>
<keyword evidence="2" id="KW-0378">Hydrolase</keyword>
<evidence type="ECO:0000313" key="7">
    <source>
        <dbReference type="Proteomes" id="UP000253034"/>
    </source>
</evidence>
<reference evidence="6 7" key="1">
    <citation type="submission" date="2018-07" db="EMBL/GenBank/DDBJ databases">
        <title>Genomic Encyclopedia of Type Strains, Phase IV (KMG-IV): sequencing the most valuable type-strain genomes for metagenomic binning, comparative biology and taxonomic classification.</title>
        <authorList>
            <person name="Goeker M."/>
        </authorList>
    </citation>
    <scope>NUCLEOTIDE SEQUENCE [LARGE SCALE GENOMIC DNA]</scope>
    <source>
        <strain evidence="6 7">DSM 27016</strain>
    </source>
</reference>
<dbReference type="EMBL" id="QPJT01000021">
    <property type="protein sequence ID" value="RCX12550.1"/>
    <property type="molecule type" value="Genomic_DNA"/>
</dbReference>
<dbReference type="SUPFAM" id="SSF55816">
    <property type="entry name" value="5'-nucleotidase (syn. UDP-sugar hydrolase), C-terminal domain"/>
    <property type="match status" value="1"/>
</dbReference>
<dbReference type="SUPFAM" id="SSF56300">
    <property type="entry name" value="Metallo-dependent phosphatases"/>
    <property type="match status" value="1"/>
</dbReference>
<dbReference type="CDD" id="cd00845">
    <property type="entry name" value="MPP_UshA_N_like"/>
    <property type="match status" value="1"/>
</dbReference>
<dbReference type="GO" id="GO:0000166">
    <property type="term" value="F:nucleotide binding"/>
    <property type="evidence" value="ECO:0007669"/>
    <property type="project" value="UniProtKB-KW"/>
</dbReference>
<sequence length="522" mass="58415">MKKYTNLIILIVVVALIPCYFIVKNVSIDDVLLRLGYYDDKITVVNTADVHGHIIYDDEVGGYYSLQDVSIIMGLPLIKSYVDDVRQKNEKVLFLDSGDMFHGTNEANVDQGQGVVEAANLMGYDAMVPGNHDFNFGFDRLLEIRNQLEFPVLSSNIYQYGERVFEDYRIIEMGGKKIGIFGLTTQGSLQYTNSKDNKGVELTEPIEEAKRVTGLLRGKVDSIILISHLGDDVDEQLAQQVDGIDLILCGHYHKLYNSWVKVRNTYMVEAGAWTTHVGIASMYFKEGRMVKLVWKVETTKDKSKIDEKVDAVGQKYHKIALENTSQVIARADVKLNGIRSQVRSKETNLANLLANAMRETVNADIALMNGGGIRESMPEGDITLYRIGKVLPFSNSLVLVEMKGEAIYDAVERGLRVYPSGMNGGFLQVSGIEYVFDGSKPAGKRLISITKDGKPLERDKLYKVATNDYLYNGGDNYEEMRDSKLISMGGLLKDILAKHVSEKGNVAPEEDGRIQVINERYK</sequence>
<evidence type="ECO:0000256" key="1">
    <source>
        <dbReference type="ARBA" id="ARBA00022729"/>
    </source>
</evidence>
<dbReference type="InterPro" id="IPR006179">
    <property type="entry name" value="5_nucleotidase/apyrase"/>
</dbReference>
<dbReference type="GO" id="GO:0030288">
    <property type="term" value="C:outer membrane-bounded periplasmic space"/>
    <property type="evidence" value="ECO:0007669"/>
    <property type="project" value="TreeGrafter"/>
</dbReference>
<keyword evidence="3" id="KW-0812">Transmembrane</keyword>
<keyword evidence="2" id="KW-0547">Nucleotide-binding</keyword>
<evidence type="ECO:0000256" key="2">
    <source>
        <dbReference type="RuleBase" id="RU362119"/>
    </source>
</evidence>
<evidence type="ECO:0000313" key="6">
    <source>
        <dbReference type="EMBL" id="RCX12550.1"/>
    </source>
</evidence>
<dbReference type="OrthoDB" id="9800780at2"/>
<dbReference type="PRINTS" id="PR01607">
    <property type="entry name" value="APYRASEFAMLY"/>
</dbReference>
<protein>
    <submittedName>
        <fullName evidence="6">2',3'-cyclic-nucleotide 2'-phosphodiesterase (5'-nucleotidase family)</fullName>
    </submittedName>
</protein>
<comment type="similarity">
    <text evidence="2">Belongs to the 5'-nucleotidase family.</text>
</comment>
<keyword evidence="3" id="KW-0472">Membrane</keyword>
<gene>
    <name evidence="6" type="ORF">DFR58_12154</name>
</gene>
<dbReference type="Proteomes" id="UP000253034">
    <property type="component" value="Unassembled WGS sequence"/>
</dbReference>
<dbReference type="PANTHER" id="PTHR11575">
    <property type="entry name" value="5'-NUCLEOTIDASE-RELATED"/>
    <property type="match status" value="1"/>
</dbReference>
<evidence type="ECO:0000259" key="5">
    <source>
        <dbReference type="Pfam" id="PF02872"/>
    </source>
</evidence>
<dbReference type="Pfam" id="PF02872">
    <property type="entry name" value="5_nucleotid_C"/>
    <property type="match status" value="1"/>
</dbReference>
<comment type="caution">
    <text evidence="6">The sequence shown here is derived from an EMBL/GenBank/DDBJ whole genome shotgun (WGS) entry which is preliminary data.</text>
</comment>
<dbReference type="InterPro" id="IPR029052">
    <property type="entry name" value="Metallo-depent_PP-like"/>
</dbReference>
<keyword evidence="7" id="KW-1185">Reference proteome</keyword>
<dbReference type="InterPro" id="IPR036907">
    <property type="entry name" value="5'-Nucleotdase_C_sf"/>
</dbReference>
<proteinExistence type="inferred from homology"/>
<dbReference type="AlphaFoldDB" id="A0A369AT59"/>
<keyword evidence="1" id="KW-0732">Signal</keyword>
<dbReference type="RefSeq" id="WP_114298938.1">
    <property type="nucleotide sequence ID" value="NZ_QPJT01000021.1"/>
</dbReference>
<dbReference type="GO" id="GO:0009166">
    <property type="term" value="P:nucleotide catabolic process"/>
    <property type="evidence" value="ECO:0007669"/>
    <property type="project" value="InterPro"/>
</dbReference>
<feature type="transmembrane region" description="Helical" evidence="3">
    <location>
        <begin position="7"/>
        <end position="23"/>
    </location>
</feature>
<evidence type="ECO:0000259" key="4">
    <source>
        <dbReference type="Pfam" id="PF00149"/>
    </source>
</evidence>
<organism evidence="6 7">
    <name type="scientific">Anaerobacterium chartisolvens</name>
    <dbReference type="NCBI Taxonomy" id="1297424"/>
    <lineage>
        <taxon>Bacteria</taxon>
        <taxon>Bacillati</taxon>
        <taxon>Bacillota</taxon>
        <taxon>Clostridia</taxon>
        <taxon>Eubacteriales</taxon>
        <taxon>Oscillospiraceae</taxon>
        <taxon>Anaerobacterium</taxon>
    </lineage>
</organism>
<feature type="domain" description="Calcineurin-like phosphoesterase" evidence="4">
    <location>
        <begin position="43"/>
        <end position="254"/>
    </location>
</feature>
<evidence type="ECO:0000256" key="3">
    <source>
        <dbReference type="SAM" id="Phobius"/>
    </source>
</evidence>